<dbReference type="Pfam" id="PF02223">
    <property type="entry name" value="Thymidylate_kin"/>
    <property type="match status" value="1"/>
</dbReference>
<keyword evidence="4" id="KW-0067">ATP-binding</keyword>
<dbReference type="SUPFAM" id="SSF52540">
    <property type="entry name" value="P-loop containing nucleoside triphosphate hydrolases"/>
    <property type="match status" value="1"/>
</dbReference>
<evidence type="ECO:0000256" key="1">
    <source>
        <dbReference type="ARBA" id="ARBA00009776"/>
    </source>
</evidence>
<dbReference type="InterPro" id="IPR027417">
    <property type="entry name" value="P-loop_NTPase"/>
</dbReference>
<keyword evidence="3" id="KW-0547">Nucleotide-binding</keyword>
<reference evidence="7 8" key="1">
    <citation type="submission" date="2023-07" db="EMBL/GenBank/DDBJ databases">
        <title>Sorghum-associated microbial communities from plants grown in Nebraska, USA.</title>
        <authorList>
            <person name="Schachtman D."/>
        </authorList>
    </citation>
    <scope>NUCLEOTIDE SEQUENCE [LARGE SCALE GENOMIC DNA]</scope>
    <source>
        <strain evidence="7 8">BE167</strain>
    </source>
</reference>
<protein>
    <recommendedName>
        <fullName evidence="2">Thymidylate kinase</fullName>
    </recommendedName>
</protein>
<dbReference type="RefSeq" id="WP_310056435.1">
    <property type="nucleotide sequence ID" value="NZ_JAVDVQ010000007.1"/>
</dbReference>
<proteinExistence type="inferred from homology"/>
<evidence type="ECO:0000313" key="7">
    <source>
        <dbReference type="EMBL" id="MDR7082741.1"/>
    </source>
</evidence>
<keyword evidence="7" id="KW-0808">Transferase</keyword>
<evidence type="ECO:0000256" key="2">
    <source>
        <dbReference type="ARBA" id="ARBA00017144"/>
    </source>
</evidence>
<dbReference type="PANTHER" id="PTHR10344:SF4">
    <property type="entry name" value="UMP-CMP KINASE 2, MITOCHONDRIAL"/>
    <property type="match status" value="1"/>
</dbReference>
<dbReference type="Gene3D" id="3.40.50.300">
    <property type="entry name" value="P-loop containing nucleotide triphosphate hydrolases"/>
    <property type="match status" value="1"/>
</dbReference>
<comment type="similarity">
    <text evidence="1">Belongs to the thymidylate kinase family.</text>
</comment>
<dbReference type="GO" id="GO:0004798">
    <property type="term" value="F:dTMP kinase activity"/>
    <property type="evidence" value="ECO:0007669"/>
    <property type="project" value="UniProtKB-EC"/>
</dbReference>
<gene>
    <name evidence="7" type="ORF">J2X01_002031</name>
</gene>
<dbReference type="Proteomes" id="UP001252243">
    <property type="component" value="Unassembled WGS sequence"/>
</dbReference>
<feature type="region of interest" description="Disordered" evidence="5">
    <location>
        <begin position="192"/>
        <end position="213"/>
    </location>
</feature>
<sequence length="213" mass="23347">MLIVLTGIDGSGKTTAAQAMIDAARHAGNKVLLLRNHAGRRRMSLLGAKFGVHLPPRLADLIETAVRTFNVLNAHRRARRFQGLVVMDRHLHCQLALRQVRGLPRGRWLPFLIRTLPQPDLVIHLDVDPCEAYARVVARGTDSEQLEDLESLHEAYRLLPEFPRFTSIPAGGPPADVLSRLHAAMTVASHGPAGVFSPTDPARVDPAPVSRAN</sequence>
<evidence type="ECO:0000256" key="4">
    <source>
        <dbReference type="ARBA" id="ARBA00022840"/>
    </source>
</evidence>
<evidence type="ECO:0000313" key="8">
    <source>
        <dbReference type="Proteomes" id="UP001252243"/>
    </source>
</evidence>
<name>A0ABU1UC41_9MICC</name>
<keyword evidence="8" id="KW-1185">Reference proteome</keyword>
<feature type="domain" description="Thymidylate kinase-like" evidence="6">
    <location>
        <begin position="7"/>
        <end position="176"/>
    </location>
</feature>
<dbReference type="PANTHER" id="PTHR10344">
    <property type="entry name" value="THYMIDYLATE KINASE"/>
    <property type="match status" value="1"/>
</dbReference>
<evidence type="ECO:0000259" key="6">
    <source>
        <dbReference type="Pfam" id="PF02223"/>
    </source>
</evidence>
<dbReference type="CDD" id="cd01672">
    <property type="entry name" value="TMPK"/>
    <property type="match status" value="1"/>
</dbReference>
<dbReference type="InterPro" id="IPR039430">
    <property type="entry name" value="Thymidylate_kin-like_dom"/>
</dbReference>
<accession>A0ABU1UC41</accession>
<comment type="caution">
    <text evidence="7">The sequence shown here is derived from an EMBL/GenBank/DDBJ whole genome shotgun (WGS) entry which is preliminary data.</text>
</comment>
<keyword evidence="7" id="KW-0418">Kinase</keyword>
<organism evidence="7 8">
    <name type="scientific">Arthrobacter ginsengisoli</name>
    <dbReference type="NCBI Taxonomy" id="1356565"/>
    <lineage>
        <taxon>Bacteria</taxon>
        <taxon>Bacillati</taxon>
        <taxon>Actinomycetota</taxon>
        <taxon>Actinomycetes</taxon>
        <taxon>Micrococcales</taxon>
        <taxon>Micrococcaceae</taxon>
        <taxon>Arthrobacter</taxon>
    </lineage>
</organism>
<evidence type="ECO:0000256" key="5">
    <source>
        <dbReference type="SAM" id="MobiDB-lite"/>
    </source>
</evidence>
<evidence type="ECO:0000256" key="3">
    <source>
        <dbReference type="ARBA" id="ARBA00022741"/>
    </source>
</evidence>
<dbReference type="EMBL" id="JAVDVQ010000007">
    <property type="protein sequence ID" value="MDR7082741.1"/>
    <property type="molecule type" value="Genomic_DNA"/>
</dbReference>